<organism evidence="2 3">
    <name type="scientific">Apiospora arundinis</name>
    <dbReference type="NCBI Taxonomy" id="335852"/>
    <lineage>
        <taxon>Eukaryota</taxon>
        <taxon>Fungi</taxon>
        <taxon>Dikarya</taxon>
        <taxon>Ascomycota</taxon>
        <taxon>Pezizomycotina</taxon>
        <taxon>Sordariomycetes</taxon>
        <taxon>Xylariomycetidae</taxon>
        <taxon>Amphisphaeriales</taxon>
        <taxon>Apiosporaceae</taxon>
        <taxon>Apiospora</taxon>
    </lineage>
</organism>
<comment type="caution">
    <text evidence="2">The sequence shown here is derived from an EMBL/GenBank/DDBJ whole genome shotgun (WGS) entry which is preliminary data.</text>
</comment>
<feature type="domain" description="2EXR" evidence="1">
    <location>
        <begin position="28"/>
        <end position="123"/>
    </location>
</feature>
<evidence type="ECO:0000259" key="1">
    <source>
        <dbReference type="Pfam" id="PF20150"/>
    </source>
</evidence>
<proteinExistence type="predicted"/>
<evidence type="ECO:0000313" key="3">
    <source>
        <dbReference type="Proteomes" id="UP001390339"/>
    </source>
</evidence>
<gene>
    <name evidence="2" type="ORF">PGQ11_013665</name>
</gene>
<name>A0ABR2HQ24_9PEZI</name>
<dbReference type="EMBL" id="JAPCWZ010000009">
    <property type="protein sequence ID" value="KAK8851186.1"/>
    <property type="molecule type" value="Genomic_DNA"/>
</dbReference>
<dbReference type="Pfam" id="PF20150">
    <property type="entry name" value="2EXR"/>
    <property type="match status" value="1"/>
</dbReference>
<dbReference type="InterPro" id="IPR045518">
    <property type="entry name" value="2EXR"/>
</dbReference>
<evidence type="ECO:0000313" key="2">
    <source>
        <dbReference type="EMBL" id="KAK8851186.1"/>
    </source>
</evidence>
<keyword evidence="3" id="KW-1185">Reference proteome</keyword>
<dbReference type="PANTHER" id="PTHR35910:SF1">
    <property type="entry name" value="2EXR DOMAIN-CONTAINING PROTEIN"/>
    <property type="match status" value="1"/>
</dbReference>
<reference evidence="2 3" key="1">
    <citation type="journal article" date="2024" name="IMA Fungus">
        <title>Apiospora arundinis, a panoply of carbohydrate-active enzymes and secondary metabolites.</title>
        <authorList>
            <person name="Sorensen T."/>
            <person name="Petersen C."/>
            <person name="Muurmann A.T."/>
            <person name="Christiansen J.V."/>
            <person name="Brundto M.L."/>
            <person name="Overgaard C.K."/>
            <person name="Boysen A.T."/>
            <person name="Wollenberg R.D."/>
            <person name="Larsen T.O."/>
            <person name="Sorensen J.L."/>
            <person name="Nielsen K.L."/>
            <person name="Sondergaard T.E."/>
        </authorList>
    </citation>
    <scope>NUCLEOTIDE SEQUENCE [LARGE SCALE GENOMIC DNA]</scope>
    <source>
        <strain evidence="2 3">AAU 773</strain>
    </source>
</reference>
<accession>A0ABR2HQ24</accession>
<dbReference type="Proteomes" id="UP001390339">
    <property type="component" value="Unassembled WGS sequence"/>
</dbReference>
<protein>
    <recommendedName>
        <fullName evidence="1">2EXR domain-containing protein</fullName>
    </recommendedName>
</protein>
<dbReference type="PANTHER" id="PTHR35910">
    <property type="entry name" value="2EXR DOMAIN-CONTAINING PROTEIN"/>
    <property type="match status" value="1"/>
</dbReference>
<sequence length="335" mass="39877">MDDLVDLKESLKSVSEPNDKLSTVLTEFNLFSRLSVELRLKIWRATWTSKEIWQKACLVKEYDHHQYSQAYKDVRPGLPDGNLPVTAWVNQESREETLRVYRKIPGTDFWSFDSYFNMEIDSLRLFSCTRRICSTLTPSHLLGVQRLIIDSCFYWNWGGTFTDDDEWDDKWFRTSYCEHDQPEYITIGNLVHYFKTRYMPSLSYLRMQGHCIPFRIEDDGKELVREDMRDSLRPLFFRYKEGAGGLQIVPLITVEPDRYLFLEPDRWFIVKELDGFEILFLGSRKDEEQYEPAAKHRTWLEFISIILWTALKPEAFLDEDGINGYLIDRQEDYLL</sequence>